<dbReference type="RefSeq" id="WP_170842534.1">
    <property type="nucleotide sequence ID" value="NZ_FNIT01000003.1"/>
</dbReference>
<gene>
    <name evidence="3" type="ORF">SAMN05192530_103297</name>
</gene>
<keyword evidence="1" id="KW-0812">Transmembrane</keyword>
<protein>
    <recommendedName>
        <fullName evidence="2">DUF1206 domain-containing protein</fullName>
    </recommendedName>
</protein>
<dbReference type="Proteomes" id="UP000198793">
    <property type="component" value="Unassembled WGS sequence"/>
</dbReference>
<sequence>MSTVIVRDHRDAIEKGARLGYLARAAIFIVIGFFAFRTAFAGGDTISEREAISEIIATPFGSISLVLLVIALPAFAIWRLVQAVLDADGYGTSFKGLATRAGRLVSAFAYSFLAVYVGSILFGVSVGGSGGGSQILERWAQVFGPWLTIPLGLIMLGVAGSQIGKAYTGSFLRFVSLPPAQAAWMTIVCRMGLVARGIVFAAIAVLLLTGASRWNAAHPPGLEDGLEEIGSWPYGWLLLSATGAGLIAFGIYAIILARYGHIRSPDISSALK</sequence>
<dbReference type="AlphaFoldDB" id="A0A1H0GRT3"/>
<feature type="transmembrane region" description="Helical" evidence="1">
    <location>
        <begin position="60"/>
        <end position="81"/>
    </location>
</feature>
<evidence type="ECO:0000313" key="3">
    <source>
        <dbReference type="EMBL" id="SDO09766.1"/>
    </source>
</evidence>
<dbReference type="EMBL" id="FNIT01000003">
    <property type="protein sequence ID" value="SDO09766.1"/>
    <property type="molecule type" value="Genomic_DNA"/>
</dbReference>
<proteinExistence type="predicted"/>
<name>A0A1H0GRT3_9HYPH</name>
<feature type="domain" description="DUF1206" evidence="2">
    <location>
        <begin position="192"/>
        <end position="260"/>
    </location>
</feature>
<feature type="transmembrane region" description="Helical" evidence="1">
    <location>
        <begin position="21"/>
        <end position="40"/>
    </location>
</feature>
<evidence type="ECO:0000259" key="2">
    <source>
        <dbReference type="Pfam" id="PF06724"/>
    </source>
</evidence>
<dbReference type="Pfam" id="PF06724">
    <property type="entry name" value="DUF1206"/>
    <property type="match status" value="2"/>
</dbReference>
<dbReference type="STRING" id="1166073.SAMN05192530_103297"/>
<feature type="transmembrane region" description="Helical" evidence="1">
    <location>
        <begin position="101"/>
        <end position="123"/>
    </location>
</feature>
<keyword evidence="4" id="KW-1185">Reference proteome</keyword>
<organism evidence="3 4">
    <name type="scientific">Aureimonas jatrophae</name>
    <dbReference type="NCBI Taxonomy" id="1166073"/>
    <lineage>
        <taxon>Bacteria</taxon>
        <taxon>Pseudomonadati</taxon>
        <taxon>Pseudomonadota</taxon>
        <taxon>Alphaproteobacteria</taxon>
        <taxon>Hyphomicrobiales</taxon>
        <taxon>Aurantimonadaceae</taxon>
        <taxon>Aureimonas</taxon>
    </lineage>
</organism>
<evidence type="ECO:0000313" key="4">
    <source>
        <dbReference type="Proteomes" id="UP000198793"/>
    </source>
</evidence>
<keyword evidence="1" id="KW-1133">Transmembrane helix</keyword>
<evidence type="ECO:0000256" key="1">
    <source>
        <dbReference type="SAM" id="Phobius"/>
    </source>
</evidence>
<keyword evidence="1" id="KW-0472">Membrane</keyword>
<feature type="transmembrane region" description="Helical" evidence="1">
    <location>
        <begin position="234"/>
        <end position="255"/>
    </location>
</feature>
<reference evidence="3 4" key="1">
    <citation type="submission" date="2016-10" db="EMBL/GenBank/DDBJ databases">
        <authorList>
            <person name="de Groot N.N."/>
        </authorList>
    </citation>
    <scope>NUCLEOTIDE SEQUENCE [LARGE SCALE GENOMIC DNA]</scope>
    <source>
        <strain evidence="4">L7-484,KACC 16230,DSM 25025</strain>
    </source>
</reference>
<feature type="domain" description="DUF1206" evidence="2">
    <location>
        <begin position="19"/>
        <end position="85"/>
    </location>
</feature>
<accession>A0A1H0GRT3</accession>
<feature type="transmembrane region" description="Helical" evidence="1">
    <location>
        <begin position="193"/>
        <end position="214"/>
    </location>
</feature>
<dbReference type="InterPro" id="IPR009597">
    <property type="entry name" value="DUF1206"/>
</dbReference>
<feature type="transmembrane region" description="Helical" evidence="1">
    <location>
        <begin position="143"/>
        <end position="163"/>
    </location>
</feature>